<evidence type="ECO:0000313" key="3">
    <source>
        <dbReference type="Proteomes" id="UP001163831"/>
    </source>
</evidence>
<dbReference type="RefSeq" id="WP_319807140.1">
    <property type="nucleotide sequence ID" value="NZ_CP107052.1"/>
</dbReference>
<dbReference type="Gene3D" id="6.10.250.2410">
    <property type="match status" value="1"/>
</dbReference>
<organism evidence="2 3">
    <name type="scientific">Candidatus Kirkpatrickella diaphorinae</name>
    <dbReference type="NCBI Taxonomy" id="2984322"/>
    <lineage>
        <taxon>Bacteria</taxon>
        <taxon>Pseudomonadati</taxon>
        <taxon>Pseudomonadota</taxon>
        <taxon>Alphaproteobacteria</taxon>
        <taxon>Acetobacterales</taxon>
        <taxon>Acetobacteraceae</taxon>
        <taxon>Candidatus Kirkpatrickella</taxon>
    </lineage>
</organism>
<gene>
    <name evidence="2" type="ORF">N5W20_01310</name>
</gene>
<dbReference type="Pfam" id="PF02616">
    <property type="entry name" value="SMC_ScpA"/>
    <property type="match status" value="1"/>
</dbReference>
<name>A0ABY6GJ44_9PROT</name>
<dbReference type="InterPro" id="IPR003768">
    <property type="entry name" value="ScpA"/>
</dbReference>
<dbReference type="Proteomes" id="UP001163831">
    <property type="component" value="Chromosome"/>
</dbReference>
<dbReference type="PANTHER" id="PTHR33969">
    <property type="entry name" value="SEGREGATION AND CONDENSATION PROTEIN A"/>
    <property type="match status" value="1"/>
</dbReference>
<protein>
    <recommendedName>
        <fullName evidence="1">Segregation and condensation protein A</fullName>
    </recommendedName>
</protein>
<reference evidence="2" key="1">
    <citation type="submission" date="2022-10" db="EMBL/GenBank/DDBJ databases">
        <title>Candidatus Kirkpatrella diaphorinas gen. nov., sp. nov., an uncultured endosymbiont identified in a population of Diaphorina citri from Hawaii.</title>
        <authorList>
            <person name="Henry E.M."/>
            <person name="Carlson C.R."/>
            <person name="Kuo Y.-W."/>
        </authorList>
    </citation>
    <scope>NUCLEOTIDE SEQUENCE</scope>
    <source>
        <strain evidence="2">CADCRV1</strain>
    </source>
</reference>
<sequence>MFEPTPARAENLPEITPNGAEKPWLALDGFEGPLDLLYDLARAQKFDLSQLSILTLVKQYLAFMEHARQVRIELEADWLVMAAWLTWLKSKLLLPQDDALQDVQEATGQLQDRLAALQQVRCAAAWLSGRPVLDEVVFARGEEECLTVIDRSGLATDLPVLISAYLSLHRRRHRKKIYTPKLAQFWTIGEAISALQRLLNTTKRGNWRALEEIFRAQALETPFAFKAAFAGALTACLELAKTGSLQLEQSEPFAPIKFGPSVTGEISS</sequence>
<dbReference type="EMBL" id="CP107052">
    <property type="protein sequence ID" value="UYH51547.1"/>
    <property type="molecule type" value="Genomic_DNA"/>
</dbReference>
<accession>A0ABY6GJ44</accession>
<dbReference type="PANTHER" id="PTHR33969:SF2">
    <property type="entry name" value="SEGREGATION AND CONDENSATION PROTEIN A"/>
    <property type="match status" value="1"/>
</dbReference>
<keyword evidence="3" id="KW-1185">Reference proteome</keyword>
<proteinExistence type="predicted"/>
<evidence type="ECO:0000313" key="2">
    <source>
        <dbReference type="EMBL" id="UYH51547.1"/>
    </source>
</evidence>
<evidence type="ECO:0000256" key="1">
    <source>
        <dbReference type="ARBA" id="ARBA00044777"/>
    </source>
</evidence>